<evidence type="ECO:0000313" key="4">
    <source>
        <dbReference type="Proteomes" id="UP000192934"/>
    </source>
</evidence>
<dbReference type="Pfam" id="PF12770">
    <property type="entry name" value="CHAT"/>
    <property type="match status" value="1"/>
</dbReference>
<reference evidence="4" key="1">
    <citation type="submission" date="2017-04" db="EMBL/GenBank/DDBJ databases">
        <authorList>
            <person name="Varghese N."/>
            <person name="Submissions S."/>
        </authorList>
    </citation>
    <scope>NUCLEOTIDE SEQUENCE [LARGE SCALE GENOMIC DNA]</scope>
    <source>
        <strain evidence="4">Dd16</strain>
    </source>
</reference>
<feature type="chain" id="PRO_5012801387" evidence="1">
    <location>
        <begin position="20"/>
        <end position="1035"/>
    </location>
</feature>
<dbReference type="SUPFAM" id="SSF48452">
    <property type="entry name" value="TPR-like"/>
    <property type="match status" value="1"/>
</dbReference>
<feature type="signal peptide" evidence="1">
    <location>
        <begin position="1"/>
        <end position="19"/>
    </location>
</feature>
<dbReference type="InterPro" id="IPR024983">
    <property type="entry name" value="CHAT_dom"/>
</dbReference>
<evidence type="ECO:0000256" key="1">
    <source>
        <dbReference type="SAM" id="SignalP"/>
    </source>
</evidence>
<proteinExistence type="predicted"/>
<protein>
    <submittedName>
        <fullName evidence="3">CHAT domain-containing protein</fullName>
    </submittedName>
</protein>
<dbReference type="EMBL" id="LT840185">
    <property type="protein sequence ID" value="SMF62076.1"/>
    <property type="molecule type" value="Genomic_DNA"/>
</dbReference>
<dbReference type="OrthoDB" id="9787760at2"/>
<dbReference type="AlphaFoldDB" id="A0A1X7G217"/>
<sequence>MMKTRLLATAIFAAPFAFAGAAPAQQISLQDSFRIGSGMGVLCSAQTATQSRALKDMFDRAYAVTCRDAAVPVGQLYALRVRGDDPAARLAAMRAATQCQPAQSGGIEGLGSAQVENCTMTDVAVGYRVYSVRQGNTLYVAEGLAGYDSALQLGLRTLVSDAPVDGEVSIATTEAGDPAAFARVQAGTLDPERALAEAYRRNNSGNYAESAEFFGALLAGGAAGRTEALVNQALQQSNLGNYVEANRMFREAEAQTGGDPVMSRMLRNYQAIHLLNQGRPTQALARLDAGLPQQEARSGAALSELVIDAETASRLNADSSVSRQLSAAGSGLLPEDKAQILDGQAQYLRGTALRLLNRPVDAAQALESAEAQLAAVRGGRVASTVWLRAQMMMELAAIAEERGDTAGAQQRLESAAALMGNYYPNSTTLLNTQARLASFYQRTGQTGPALALFKQIVDANAESGNSAPALRRTLAPYFALLADQSNDPAAVADMFKASQVLVRPGVAQTQAVLARELSGGSDEAARMFRQSVNLTRDIERLRGESLRLAALAQPTAAEVARLNEVRTQLGNMKRDQTATQAKLAEFPRYRVVSGGAMALSDLQSVLREGEAYYKMMVVGDAAYAILATPNSARAFRIAARPADLEKEVDGIRNTISTVENGQMVTYPFDVALSHRMYGQLFGPVAGEMASVRHLVFEPDGAMLRLPANLLVMEQAGVDAYLAKARRPGDDGFDFTDVAWLGRDRDVSTAVSARAFRDVRQVRRSAASNDYIGFGQNAVPSGERVSQAATRSLLGESDSCDWSLAEWGRPISSEELVTASNIIGQSRREGDAQVVTGDAFTDTAIKERGDLSQYRIMHFATHGLVTAPRAECPARPALMTSFGDQDSDGLLTFAEIFDLKLDADLVILSACDTAGKATVAATREAGVTTGGDQALDGLVRAFVGAGGRSVVASHWPVPDDYDATKRLISGLFTAPAGTPTATALRMAQDELMKTPETSHPYYWSGFAIIGDGAAPVIAAGDTAVADRSHSESQSGN</sequence>
<evidence type="ECO:0000259" key="2">
    <source>
        <dbReference type="Pfam" id="PF12770"/>
    </source>
</evidence>
<name>A0A1X7G217_9SPHN</name>
<gene>
    <name evidence="3" type="ORF">SAMN06295910_0949</name>
</gene>
<keyword evidence="1" id="KW-0732">Signal</keyword>
<keyword evidence="4" id="KW-1185">Reference proteome</keyword>
<feature type="domain" description="CHAT" evidence="2">
    <location>
        <begin position="672"/>
        <end position="1010"/>
    </location>
</feature>
<evidence type="ECO:0000313" key="3">
    <source>
        <dbReference type="EMBL" id="SMF62076.1"/>
    </source>
</evidence>
<dbReference type="RefSeq" id="WP_157123694.1">
    <property type="nucleotide sequence ID" value="NZ_LT840185.1"/>
</dbReference>
<dbReference type="Gene3D" id="1.25.40.10">
    <property type="entry name" value="Tetratricopeptide repeat domain"/>
    <property type="match status" value="1"/>
</dbReference>
<dbReference type="InterPro" id="IPR011990">
    <property type="entry name" value="TPR-like_helical_dom_sf"/>
</dbReference>
<accession>A0A1X7G217</accession>
<dbReference type="Proteomes" id="UP000192934">
    <property type="component" value="Chromosome I"/>
</dbReference>
<dbReference type="STRING" id="941907.SAMN06295910_0949"/>
<organism evidence="3 4">
    <name type="scientific">Allosphingosinicella indica</name>
    <dbReference type="NCBI Taxonomy" id="941907"/>
    <lineage>
        <taxon>Bacteria</taxon>
        <taxon>Pseudomonadati</taxon>
        <taxon>Pseudomonadota</taxon>
        <taxon>Alphaproteobacteria</taxon>
        <taxon>Sphingomonadales</taxon>
        <taxon>Sphingomonadaceae</taxon>
        <taxon>Allosphingosinicella</taxon>
    </lineage>
</organism>